<evidence type="ECO:0000256" key="1">
    <source>
        <dbReference type="SAM" id="MobiDB-lite"/>
    </source>
</evidence>
<keyword evidence="3" id="KW-1185">Reference proteome</keyword>
<dbReference type="InterPro" id="IPR022385">
    <property type="entry name" value="Rhs_assc_core"/>
</dbReference>
<dbReference type="AlphaFoldDB" id="A0A7W9QHS3"/>
<organism evidence="2 3">
    <name type="scientific">Streptomyces zagrosensis</name>
    <dbReference type="NCBI Taxonomy" id="1042984"/>
    <lineage>
        <taxon>Bacteria</taxon>
        <taxon>Bacillati</taxon>
        <taxon>Actinomycetota</taxon>
        <taxon>Actinomycetes</taxon>
        <taxon>Kitasatosporales</taxon>
        <taxon>Streptomycetaceae</taxon>
        <taxon>Streptomyces</taxon>
    </lineage>
</organism>
<dbReference type="EMBL" id="JACHJL010000022">
    <property type="protein sequence ID" value="MBB5939217.1"/>
    <property type="molecule type" value="Genomic_DNA"/>
</dbReference>
<sequence length="93" mass="10949">MKKGQLTYSYAYGPTGLPRATPTERTPQPCQYAGTYKEPTGLYTMGARYYDPHLARFPTRPFRPGNHPLPLRHRRPHQRHRPARTLRRVWDCE</sequence>
<feature type="region of interest" description="Disordered" evidence="1">
    <location>
        <begin position="1"/>
        <end position="35"/>
    </location>
</feature>
<evidence type="ECO:0000313" key="3">
    <source>
        <dbReference type="Proteomes" id="UP000588098"/>
    </source>
</evidence>
<proteinExistence type="predicted"/>
<dbReference type="RefSeq" id="WP_246495627.1">
    <property type="nucleotide sequence ID" value="NZ_JACHJL010000022.1"/>
</dbReference>
<dbReference type="NCBIfam" id="TIGR03696">
    <property type="entry name" value="Rhs_assc_core"/>
    <property type="match status" value="1"/>
</dbReference>
<gene>
    <name evidence="2" type="ORF">FHS42_006310</name>
</gene>
<dbReference type="Proteomes" id="UP000588098">
    <property type="component" value="Unassembled WGS sequence"/>
</dbReference>
<feature type="region of interest" description="Disordered" evidence="1">
    <location>
        <begin position="58"/>
        <end position="84"/>
    </location>
</feature>
<feature type="compositionally biased region" description="Basic residues" evidence="1">
    <location>
        <begin position="70"/>
        <end position="84"/>
    </location>
</feature>
<reference evidence="2 3" key="1">
    <citation type="submission" date="2020-08" db="EMBL/GenBank/DDBJ databases">
        <title>Genomic Encyclopedia of Type Strains, Phase III (KMG-III): the genomes of soil and plant-associated and newly described type strains.</title>
        <authorList>
            <person name="Whitman W."/>
        </authorList>
    </citation>
    <scope>NUCLEOTIDE SEQUENCE [LARGE SCALE GENOMIC DNA]</scope>
    <source>
        <strain evidence="2 3">CECT 8305</strain>
    </source>
</reference>
<protein>
    <submittedName>
        <fullName evidence="2">RHS repeat-associated protein</fullName>
    </submittedName>
</protein>
<accession>A0A7W9QHS3</accession>
<comment type="caution">
    <text evidence="2">The sequence shown here is derived from an EMBL/GenBank/DDBJ whole genome shotgun (WGS) entry which is preliminary data.</text>
</comment>
<evidence type="ECO:0000313" key="2">
    <source>
        <dbReference type="EMBL" id="MBB5939217.1"/>
    </source>
</evidence>
<dbReference type="Gene3D" id="2.180.10.10">
    <property type="entry name" value="RHS repeat-associated core"/>
    <property type="match status" value="1"/>
</dbReference>
<name>A0A7W9QHS3_9ACTN</name>